<organism evidence="4 5">
    <name type="scientific">Gimesia chilikensis</name>
    <dbReference type="NCBI Taxonomy" id="2605989"/>
    <lineage>
        <taxon>Bacteria</taxon>
        <taxon>Pseudomonadati</taxon>
        <taxon>Planctomycetota</taxon>
        <taxon>Planctomycetia</taxon>
        <taxon>Planctomycetales</taxon>
        <taxon>Planctomycetaceae</taxon>
        <taxon>Gimesia</taxon>
    </lineage>
</organism>
<dbReference type="InterPro" id="IPR016163">
    <property type="entry name" value="Ald_DH_C"/>
</dbReference>
<dbReference type="GO" id="GO:0008911">
    <property type="term" value="F:lactaldehyde dehydrogenase (NAD+) activity"/>
    <property type="evidence" value="ECO:0007669"/>
    <property type="project" value="TreeGrafter"/>
</dbReference>
<dbReference type="CDD" id="cd07149">
    <property type="entry name" value="ALDH_y4uC"/>
    <property type="match status" value="1"/>
</dbReference>
<dbReference type="RefSeq" id="WP_145180415.1">
    <property type="nucleotide sequence ID" value="NZ_CP036266.1"/>
</dbReference>
<evidence type="ECO:0000256" key="1">
    <source>
        <dbReference type="ARBA" id="ARBA00009986"/>
    </source>
</evidence>
<feature type="domain" description="Aldehyde dehydrogenase" evidence="3">
    <location>
        <begin position="10"/>
        <end position="466"/>
    </location>
</feature>
<evidence type="ECO:0000313" key="4">
    <source>
        <dbReference type="EMBL" id="QDT18686.1"/>
    </source>
</evidence>
<dbReference type="SUPFAM" id="SSF53720">
    <property type="entry name" value="ALDH-like"/>
    <property type="match status" value="1"/>
</dbReference>
<dbReference type="InterPro" id="IPR016162">
    <property type="entry name" value="Ald_DH_N"/>
</dbReference>
<protein>
    <submittedName>
        <fullName evidence="4">Succinate-semialdehyde dehydrogenase [NADP(+)] GabD</fullName>
        <ecNumber evidence="4">1.2.1.79</ecNumber>
    </submittedName>
</protein>
<dbReference type="Proteomes" id="UP000320421">
    <property type="component" value="Chromosome"/>
</dbReference>
<dbReference type="InterPro" id="IPR016161">
    <property type="entry name" value="Ald_DH/histidinol_DH"/>
</dbReference>
<comment type="similarity">
    <text evidence="1">Belongs to the aldehyde dehydrogenase family.</text>
</comment>
<dbReference type="FunFam" id="3.40.309.10:FF:000009">
    <property type="entry name" value="Aldehyde dehydrogenase A"/>
    <property type="match status" value="1"/>
</dbReference>
<dbReference type="Gene3D" id="3.40.605.10">
    <property type="entry name" value="Aldehyde Dehydrogenase, Chain A, domain 1"/>
    <property type="match status" value="1"/>
</dbReference>
<reference evidence="4 5" key="1">
    <citation type="submission" date="2019-02" db="EMBL/GenBank/DDBJ databases">
        <title>Deep-cultivation of Planctomycetes and their phenomic and genomic characterization uncovers novel biology.</title>
        <authorList>
            <person name="Wiegand S."/>
            <person name="Jogler M."/>
            <person name="Boedeker C."/>
            <person name="Pinto D."/>
            <person name="Vollmers J."/>
            <person name="Rivas-Marin E."/>
            <person name="Kohn T."/>
            <person name="Peeters S.H."/>
            <person name="Heuer A."/>
            <person name="Rast P."/>
            <person name="Oberbeckmann S."/>
            <person name="Bunk B."/>
            <person name="Jeske O."/>
            <person name="Meyerdierks A."/>
            <person name="Storesund J.E."/>
            <person name="Kallscheuer N."/>
            <person name="Luecker S."/>
            <person name="Lage O.M."/>
            <person name="Pohl T."/>
            <person name="Merkel B.J."/>
            <person name="Hornburger P."/>
            <person name="Mueller R.-W."/>
            <person name="Bruemmer F."/>
            <person name="Labrenz M."/>
            <person name="Spormann A.M."/>
            <person name="Op den Camp H."/>
            <person name="Overmann J."/>
            <person name="Amann R."/>
            <person name="Jetten M.S.M."/>
            <person name="Mascher T."/>
            <person name="Medema M.H."/>
            <person name="Devos D.P."/>
            <person name="Kaster A.-K."/>
            <person name="Ovreas L."/>
            <person name="Rohde M."/>
            <person name="Galperin M.Y."/>
            <person name="Jogler C."/>
        </authorList>
    </citation>
    <scope>NUCLEOTIDE SEQUENCE [LARGE SCALE GENOMIC DNA]</scope>
    <source>
        <strain evidence="4 5">HG66A1</strain>
    </source>
</reference>
<dbReference type="Gene3D" id="3.40.309.10">
    <property type="entry name" value="Aldehyde Dehydrogenase, Chain A, domain 2"/>
    <property type="match status" value="1"/>
</dbReference>
<dbReference type="Pfam" id="PF00171">
    <property type="entry name" value="Aldedh"/>
    <property type="match status" value="1"/>
</dbReference>
<gene>
    <name evidence="4" type="primary">gabD_1</name>
    <name evidence="4" type="ORF">HG66A1_04480</name>
</gene>
<dbReference type="EC" id="1.2.1.79" evidence="4"/>
<evidence type="ECO:0000259" key="3">
    <source>
        <dbReference type="Pfam" id="PF00171"/>
    </source>
</evidence>
<evidence type="ECO:0000313" key="5">
    <source>
        <dbReference type="Proteomes" id="UP000320421"/>
    </source>
</evidence>
<name>A0A517PH40_9PLAN</name>
<dbReference type="GO" id="GO:0036243">
    <property type="term" value="F:succinate-semialdehyde dehydrogenase (NADP+) activity"/>
    <property type="evidence" value="ECO:0007669"/>
    <property type="project" value="UniProtKB-EC"/>
</dbReference>
<dbReference type="AlphaFoldDB" id="A0A517PH40"/>
<accession>A0A517PH40</accession>
<proteinExistence type="inferred from homology"/>
<evidence type="ECO:0000256" key="2">
    <source>
        <dbReference type="ARBA" id="ARBA00023002"/>
    </source>
</evidence>
<dbReference type="EMBL" id="CP036266">
    <property type="protein sequence ID" value="QDT18686.1"/>
    <property type="molecule type" value="Genomic_DNA"/>
</dbReference>
<dbReference type="PANTHER" id="PTHR42991:SF1">
    <property type="entry name" value="ALDEHYDE DEHYDROGENASE"/>
    <property type="match status" value="1"/>
</dbReference>
<dbReference type="OrthoDB" id="4503395at2"/>
<dbReference type="InterPro" id="IPR015590">
    <property type="entry name" value="Aldehyde_DH_dom"/>
</dbReference>
<dbReference type="InterPro" id="IPR051020">
    <property type="entry name" value="ALDH-related_metabolic_enz"/>
</dbReference>
<dbReference type="PANTHER" id="PTHR42991">
    <property type="entry name" value="ALDEHYDE DEHYDROGENASE"/>
    <property type="match status" value="1"/>
</dbReference>
<keyword evidence="5" id="KW-1185">Reference proteome</keyword>
<sequence length="472" mass="50730">MKMFCAGQWQDTKQSINVTNPFDQSVIDTVPQGSGEDIQNAVGVLERGAQIMKSMTAYDRSVILQKAAELMLERQDDLARTISLEVGKILGEGQVEASRSADVIRLSGEEARRMTGEMIPLEGNAGGKNKLGFTLRVPCGIVAAITPFNFPLNLVCHKVGPAIAAGNAILIKPASDTPLSALKLTEILLEAGLPPEAIACVTGPGGEIGRAICTDTRIRKISFTGSYEVGTKICEMAGMKRVTMELGSNSPVVIMDDADLEKAATAITMAGYANAGQVCISAQRILTSSKVKTDFVDLLKSKVDVLQTGNQLEEGTKIGPMVRESDASRVEQWVNEAVSQGARLITGGQRQGAIYAPTILDDTTPEMQVVKDEIFGPAVALSYFDDIDEAVRLANDTTYGLSAGIFTQDIDRAMKFARQVESGNIHINWSSQWRADAMPYGGLKHSGTGKEGPKYAIHEMSEEKMVVMHLAD</sequence>
<keyword evidence="2 4" id="KW-0560">Oxidoreductase</keyword>
<dbReference type="FunFam" id="3.40.605.10:FF:000007">
    <property type="entry name" value="NAD/NADP-dependent betaine aldehyde dehydrogenase"/>
    <property type="match status" value="1"/>
</dbReference>